<name>A0ABV6HTT5_9PAST</name>
<evidence type="ECO:0000259" key="6">
    <source>
        <dbReference type="PROSITE" id="PS51898"/>
    </source>
</evidence>
<dbReference type="RefSeq" id="WP_382372428.1">
    <property type="nucleotide sequence ID" value="NZ_JBHLWA010000001.1"/>
</dbReference>
<accession>A0ABV6HTT5</accession>
<dbReference type="InterPro" id="IPR002104">
    <property type="entry name" value="Integrase_catalytic"/>
</dbReference>
<keyword evidence="4" id="KW-0233">DNA recombination</keyword>
<comment type="similarity">
    <text evidence="1">Belongs to the 'phage' integrase family.</text>
</comment>
<proteinExistence type="inferred from homology"/>
<dbReference type="Gene3D" id="1.10.443.10">
    <property type="entry name" value="Intergrase catalytic core"/>
    <property type="match status" value="1"/>
</dbReference>
<evidence type="ECO:0000256" key="3">
    <source>
        <dbReference type="ARBA" id="ARBA00023125"/>
    </source>
</evidence>
<keyword evidence="3 5" id="KW-0238">DNA-binding</keyword>
<gene>
    <name evidence="8" type="ORF">ACFFHT_00470</name>
</gene>
<dbReference type="InterPro" id="IPR050808">
    <property type="entry name" value="Phage_Integrase"/>
</dbReference>
<dbReference type="Gene3D" id="1.10.150.130">
    <property type="match status" value="1"/>
</dbReference>
<evidence type="ECO:0000256" key="4">
    <source>
        <dbReference type="ARBA" id="ARBA00023172"/>
    </source>
</evidence>
<feature type="domain" description="Core-binding (CB)" evidence="7">
    <location>
        <begin position="67"/>
        <end position="147"/>
    </location>
</feature>
<dbReference type="Pfam" id="PF00589">
    <property type="entry name" value="Phage_integrase"/>
    <property type="match status" value="1"/>
</dbReference>
<dbReference type="InterPro" id="IPR044068">
    <property type="entry name" value="CB"/>
</dbReference>
<dbReference type="SUPFAM" id="SSF56349">
    <property type="entry name" value="DNA breaking-rejoining enzymes"/>
    <property type="match status" value="1"/>
</dbReference>
<dbReference type="InterPro" id="IPR053876">
    <property type="entry name" value="Phage_int_M"/>
</dbReference>
<evidence type="ECO:0000259" key="7">
    <source>
        <dbReference type="PROSITE" id="PS51900"/>
    </source>
</evidence>
<keyword evidence="9" id="KW-1185">Reference proteome</keyword>
<evidence type="ECO:0000256" key="1">
    <source>
        <dbReference type="ARBA" id="ARBA00008857"/>
    </source>
</evidence>
<dbReference type="Proteomes" id="UP001589769">
    <property type="component" value="Unassembled WGS sequence"/>
</dbReference>
<dbReference type="EMBL" id="JBHLWA010000001">
    <property type="protein sequence ID" value="MFC0322049.1"/>
    <property type="molecule type" value="Genomic_DNA"/>
</dbReference>
<dbReference type="PROSITE" id="PS51900">
    <property type="entry name" value="CB"/>
    <property type="match status" value="1"/>
</dbReference>
<keyword evidence="2" id="KW-0229">DNA integration</keyword>
<dbReference type="InterPro" id="IPR010998">
    <property type="entry name" value="Integrase_recombinase_N"/>
</dbReference>
<dbReference type="InterPro" id="IPR013762">
    <property type="entry name" value="Integrase-like_cat_sf"/>
</dbReference>
<reference evidence="8 9" key="1">
    <citation type="submission" date="2024-09" db="EMBL/GenBank/DDBJ databases">
        <authorList>
            <person name="Sun Q."/>
            <person name="Mori K."/>
        </authorList>
    </citation>
    <scope>NUCLEOTIDE SEQUENCE [LARGE SCALE GENOMIC DNA]</scope>
    <source>
        <strain evidence="8 9">CCM 7538</strain>
    </source>
</reference>
<organism evidence="8 9">
    <name type="scientific">Gallibacterium melopsittaci</name>
    <dbReference type="NCBI Taxonomy" id="516063"/>
    <lineage>
        <taxon>Bacteria</taxon>
        <taxon>Pseudomonadati</taxon>
        <taxon>Pseudomonadota</taxon>
        <taxon>Gammaproteobacteria</taxon>
        <taxon>Pasteurellales</taxon>
        <taxon>Pasteurellaceae</taxon>
        <taxon>Gallibacterium</taxon>
    </lineage>
</organism>
<dbReference type="Pfam" id="PF22022">
    <property type="entry name" value="Phage_int_M"/>
    <property type="match status" value="1"/>
</dbReference>
<dbReference type="InterPro" id="IPR011010">
    <property type="entry name" value="DNA_brk_join_enz"/>
</dbReference>
<dbReference type="PANTHER" id="PTHR30629:SF2">
    <property type="entry name" value="PROPHAGE INTEGRASE INTS-RELATED"/>
    <property type="match status" value="1"/>
</dbReference>
<evidence type="ECO:0000256" key="2">
    <source>
        <dbReference type="ARBA" id="ARBA00022908"/>
    </source>
</evidence>
<dbReference type="PANTHER" id="PTHR30629">
    <property type="entry name" value="PROPHAGE INTEGRASE"/>
    <property type="match status" value="1"/>
</dbReference>
<evidence type="ECO:0000313" key="8">
    <source>
        <dbReference type="EMBL" id="MFC0322049.1"/>
    </source>
</evidence>
<evidence type="ECO:0000256" key="5">
    <source>
        <dbReference type="PROSITE-ProRule" id="PRU01248"/>
    </source>
</evidence>
<sequence length="342" mass="39549">MMRLPNGYGSVIKLSGNRRRPYIARKTVGYDKNGRQIYHIIGYFATKDDAITALSNYNQQDIPEPSITLAKVFQAWYPIHSKHVAESTAESYKNSYRHLEQVISMPITKIKYRHLQAVIDKMRKNNLSYASMKKVRSLINQLFAYAIINEWCERDFGKYLEMGKNIIKHPHKPFTTQQINKVWKCTQENTDLVLILLYTGMRVGELLNLKKSNINLKQKYFDIVTSKTKSGIRIIPIHPRILPIVERRIKENPKSKYLFSNSDLKPLSYTQAANQFEKVMRVIKAKHNTHDCRHTVATLLDAADANKVARDRILGHASSNVGDAVYTHKTLQHLRKTINLLK</sequence>
<feature type="domain" description="Tyr recombinase" evidence="6">
    <location>
        <begin position="169"/>
        <end position="339"/>
    </location>
</feature>
<comment type="caution">
    <text evidence="8">The sequence shown here is derived from an EMBL/GenBank/DDBJ whole genome shotgun (WGS) entry which is preliminary data.</text>
</comment>
<evidence type="ECO:0000313" key="9">
    <source>
        <dbReference type="Proteomes" id="UP001589769"/>
    </source>
</evidence>
<protein>
    <submittedName>
        <fullName evidence="8">Tyrosine-type recombinase/integrase</fullName>
    </submittedName>
</protein>
<dbReference type="PROSITE" id="PS51898">
    <property type="entry name" value="TYR_RECOMBINASE"/>
    <property type="match status" value="1"/>
</dbReference>